<sequence>MILITGASSGLGAALAKLYGKESPICISGRNSDRLQLVATDVGQPCQTQVTDLSDADAVAALFNSLTTTPSLIIHCAGSGYFGPIETQSPEAIKDLLNNNVTSAIFLLREAVRRYKDQSVTMVMVMSTAALVPKAEESTYCAAKWAVKALIESVRLELKSSPMKLIAVYPGGMVTDFWPTSGKEANTNSFMSADEAAGMLKQALQSTEHGYISDLTIARG</sequence>
<comment type="similarity">
    <text evidence="1">Belongs to the short-chain dehydrogenases/reductases (SDR) family.</text>
</comment>
<dbReference type="InterPro" id="IPR002347">
    <property type="entry name" value="SDR_fam"/>
</dbReference>
<dbReference type="PRINTS" id="PR00081">
    <property type="entry name" value="GDHRDH"/>
</dbReference>
<dbReference type="Pfam" id="PF00106">
    <property type="entry name" value="adh_short"/>
    <property type="match status" value="1"/>
</dbReference>
<proteinExistence type="inferred from homology"/>
<comment type="caution">
    <text evidence="4">The sequence shown here is derived from an EMBL/GenBank/DDBJ whole genome shotgun (WGS) entry which is preliminary data.</text>
</comment>
<dbReference type="InterPro" id="IPR036291">
    <property type="entry name" value="NAD(P)-bd_dom_sf"/>
</dbReference>
<name>A0ABS1T276_9GAMM</name>
<dbReference type="Proteomes" id="UP000604898">
    <property type="component" value="Unassembled WGS sequence"/>
</dbReference>
<accession>A0ABS1T276</accession>
<organism evidence="4 5">
    <name type="scientific">Shewanella schlegeliana</name>
    <dbReference type="NCBI Taxonomy" id="190308"/>
    <lineage>
        <taxon>Bacteria</taxon>
        <taxon>Pseudomonadati</taxon>
        <taxon>Pseudomonadota</taxon>
        <taxon>Gammaproteobacteria</taxon>
        <taxon>Alteromonadales</taxon>
        <taxon>Shewanellaceae</taxon>
        <taxon>Shewanella</taxon>
    </lineage>
</organism>
<evidence type="ECO:0000256" key="1">
    <source>
        <dbReference type="ARBA" id="ARBA00006484"/>
    </source>
</evidence>
<dbReference type="PANTHER" id="PTHR43391:SF82">
    <property type="entry name" value="OXIDOREDUCTASE SADH-RELATED"/>
    <property type="match status" value="1"/>
</dbReference>
<evidence type="ECO:0000313" key="5">
    <source>
        <dbReference type="Proteomes" id="UP000604898"/>
    </source>
</evidence>
<dbReference type="SMART" id="SM00822">
    <property type="entry name" value="PKS_KR"/>
    <property type="match status" value="1"/>
</dbReference>
<dbReference type="EMBL" id="JAESVD010000011">
    <property type="protein sequence ID" value="MBL4914911.1"/>
    <property type="molecule type" value="Genomic_DNA"/>
</dbReference>
<reference evidence="4 5" key="1">
    <citation type="submission" date="2021-01" db="EMBL/GenBank/DDBJ databases">
        <title>Genome sequence of Shewanella schlegeliana JCM 11561.</title>
        <authorList>
            <person name="Zhang H."/>
            <person name="Li C."/>
        </authorList>
    </citation>
    <scope>NUCLEOTIDE SEQUENCE [LARGE SCALE GENOMIC DNA]</scope>
    <source>
        <strain evidence="4 5">JCM 11561</strain>
    </source>
</reference>
<gene>
    <name evidence="4" type="ORF">JMA39_17560</name>
</gene>
<dbReference type="InterPro" id="IPR057326">
    <property type="entry name" value="KR_dom"/>
</dbReference>
<dbReference type="PANTHER" id="PTHR43391">
    <property type="entry name" value="RETINOL DEHYDROGENASE-RELATED"/>
    <property type="match status" value="1"/>
</dbReference>
<keyword evidence="2" id="KW-0560">Oxidoreductase</keyword>
<dbReference type="PROSITE" id="PS00061">
    <property type="entry name" value="ADH_SHORT"/>
    <property type="match status" value="1"/>
</dbReference>
<feature type="domain" description="Ketoreductase" evidence="3">
    <location>
        <begin position="2"/>
        <end position="177"/>
    </location>
</feature>
<dbReference type="SUPFAM" id="SSF51735">
    <property type="entry name" value="NAD(P)-binding Rossmann-fold domains"/>
    <property type="match status" value="1"/>
</dbReference>
<dbReference type="Gene3D" id="3.40.50.720">
    <property type="entry name" value="NAD(P)-binding Rossmann-like Domain"/>
    <property type="match status" value="1"/>
</dbReference>
<keyword evidence="5" id="KW-1185">Reference proteome</keyword>
<dbReference type="RefSeq" id="WP_202723180.1">
    <property type="nucleotide sequence ID" value="NZ_BPEX01000007.1"/>
</dbReference>
<evidence type="ECO:0000313" key="4">
    <source>
        <dbReference type="EMBL" id="MBL4914911.1"/>
    </source>
</evidence>
<evidence type="ECO:0000256" key="2">
    <source>
        <dbReference type="ARBA" id="ARBA00023002"/>
    </source>
</evidence>
<dbReference type="InterPro" id="IPR020904">
    <property type="entry name" value="Sc_DH/Rdtase_CS"/>
</dbReference>
<protein>
    <submittedName>
        <fullName evidence="4">SDR family NAD(P)-dependent oxidoreductase</fullName>
    </submittedName>
</protein>
<evidence type="ECO:0000259" key="3">
    <source>
        <dbReference type="SMART" id="SM00822"/>
    </source>
</evidence>